<dbReference type="OrthoDB" id="10371864at2759"/>
<organism evidence="2 3">
    <name type="scientific">Aspergillus kawachii</name>
    <name type="common">White koji mold</name>
    <name type="synonym">Aspergillus awamori var. kawachi</name>
    <dbReference type="NCBI Taxonomy" id="1069201"/>
    <lineage>
        <taxon>Eukaryota</taxon>
        <taxon>Fungi</taxon>
        <taxon>Dikarya</taxon>
        <taxon>Ascomycota</taxon>
        <taxon>Pezizomycotina</taxon>
        <taxon>Eurotiomycetes</taxon>
        <taxon>Eurotiomycetidae</taxon>
        <taxon>Eurotiales</taxon>
        <taxon>Aspergillaceae</taxon>
        <taxon>Aspergillus</taxon>
        <taxon>Aspergillus subgen. Circumdati</taxon>
    </lineage>
</organism>
<feature type="compositionally biased region" description="Polar residues" evidence="1">
    <location>
        <begin position="18"/>
        <end position="35"/>
    </location>
</feature>
<dbReference type="Proteomes" id="UP000661280">
    <property type="component" value="Chromosome 5"/>
</dbReference>
<reference evidence="2" key="1">
    <citation type="submission" date="2021-01" db="EMBL/GenBank/DDBJ databases">
        <authorList>
            <consortium name="Aspergillus luchuensis mut. kawachii IFO 4304 genome sequencing consortium"/>
            <person name="Kazuki M."/>
            <person name="Futagami T."/>
        </authorList>
    </citation>
    <scope>NUCLEOTIDE SEQUENCE</scope>
    <source>
        <strain evidence="2">IFO 4308</strain>
    </source>
</reference>
<reference evidence="2" key="2">
    <citation type="submission" date="2021-02" db="EMBL/GenBank/DDBJ databases">
        <title>Aspergillus luchuensis mut. kawachii IFO 4304 genome sequence.</title>
        <authorList>
            <person name="Mori K."/>
            <person name="Kadooka C."/>
            <person name="Goto M."/>
            <person name="Futagami T."/>
        </authorList>
    </citation>
    <scope>NUCLEOTIDE SEQUENCE</scope>
    <source>
        <strain evidence="2">IFO 4308</strain>
    </source>
</reference>
<evidence type="ECO:0000313" key="2">
    <source>
        <dbReference type="EMBL" id="BCR99992.1"/>
    </source>
</evidence>
<accession>A0A7R8A0P2</accession>
<feature type="region of interest" description="Disordered" evidence="1">
    <location>
        <begin position="1"/>
        <end position="39"/>
    </location>
</feature>
<name>A0A7R8A0P2_ASPKA</name>
<keyword evidence="3" id="KW-1185">Reference proteome</keyword>
<dbReference type="AlphaFoldDB" id="A0A7R8A0P2"/>
<dbReference type="GeneID" id="64961314"/>
<proteinExistence type="predicted"/>
<dbReference type="EMBL" id="AP024429">
    <property type="protein sequence ID" value="BCR99992.1"/>
    <property type="molecule type" value="Genomic_DNA"/>
</dbReference>
<gene>
    <name evidence="2" type="ORF">AKAW2_50334S</name>
</gene>
<evidence type="ECO:0000256" key="1">
    <source>
        <dbReference type="SAM" id="MobiDB-lite"/>
    </source>
</evidence>
<feature type="compositionally biased region" description="Basic and acidic residues" evidence="1">
    <location>
        <begin position="53"/>
        <end position="63"/>
    </location>
</feature>
<protein>
    <submittedName>
        <fullName evidence="2">Uncharacterized protein</fullName>
    </submittedName>
</protein>
<evidence type="ECO:0000313" key="3">
    <source>
        <dbReference type="Proteomes" id="UP000661280"/>
    </source>
</evidence>
<sequence>MREMRPPAPTRVARDTQNHGQAARSTQGPKSTVQSPAKCAHRRGFETLWVRKGPRDHPGDEKINGMPSRSLNAPSKIDLLWPLTYHVSGRTRQ</sequence>
<dbReference type="KEGG" id="aluc:AKAW2_50334S"/>
<dbReference type="RefSeq" id="XP_041543755.1">
    <property type="nucleotide sequence ID" value="XM_041690141.1"/>
</dbReference>
<feature type="region of interest" description="Disordered" evidence="1">
    <location>
        <begin position="51"/>
        <end position="71"/>
    </location>
</feature>